<dbReference type="EMBL" id="JAHQCX010000003">
    <property type="protein sequence ID" value="MBU9725512.1"/>
    <property type="molecule type" value="Genomic_DNA"/>
</dbReference>
<dbReference type="Pfam" id="PF02311">
    <property type="entry name" value="AraC_binding"/>
    <property type="match status" value="1"/>
</dbReference>
<evidence type="ECO:0000313" key="6">
    <source>
        <dbReference type="Proteomes" id="UP001314681"/>
    </source>
</evidence>
<dbReference type="InterPro" id="IPR018060">
    <property type="entry name" value="HTH_AraC"/>
</dbReference>
<accession>A0ABS6K4R8</accession>
<dbReference type="InterPro" id="IPR037923">
    <property type="entry name" value="HTH-like"/>
</dbReference>
<evidence type="ECO:0000259" key="4">
    <source>
        <dbReference type="PROSITE" id="PS01124"/>
    </source>
</evidence>
<evidence type="ECO:0000256" key="2">
    <source>
        <dbReference type="ARBA" id="ARBA00023125"/>
    </source>
</evidence>
<dbReference type="PROSITE" id="PS01124">
    <property type="entry name" value="HTH_ARAC_FAMILY_2"/>
    <property type="match status" value="1"/>
</dbReference>
<dbReference type="SUPFAM" id="SSF46689">
    <property type="entry name" value="Homeodomain-like"/>
    <property type="match status" value="2"/>
</dbReference>
<keyword evidence="3" id="KW-0804">Transcription</keyword>
<evidence type="ECO:0000256" key="3">
    <source>
        <dbReference type="ARBA" id="ARBA00023163"/>
    </source>
</evidence>
<reference evidence="5 6" key="1">
    <citation type="submission" date="2021-06" db="EMBL/GenBank/DDBJ databases">
        <title>Description of novel taxa of the family Lachnospiraceae.</title>
        <authorList>
            <person name="Chaplin A.V."/>
            <person name="Sokolova S.R."/>
            <person name="Pikina A.P."/>
            <person name="Korzhanova M."/>
            <person name="Belova V."/>
            <person name="Korostin D."/>
            <person name="Efimov B.A."/>
        </authorList>
    </citation>
    <scope>NUCLEOTIDE SEQUENCE [LARGE SCALE GENOMIC DNA]</scope>
    <source>
        <strain evidence="5 6">ASD4241</strain>
    </source>
</reference>
<dbReference type="SUPFAM" id="SSF51215">
    <property type="entry name" value="Regulatory protein AraC"/>
    <property type="match status" value="1"/>
</dbReference>
<dbReference type="Pfam" id="PF12833">
    <property type="entry name" value="HTH_18"/>
    <property type="match status" value="1"/>
</dbReference>
<organism evidence="5 6">
    <name type="scientific">Diplocloster modestus</name>
    <dbReference type="NCBI Taxonomy" id="2850322"/>
    <lineage>
        <taxon>Bacteria</taxon>
        <taxon>Bacillati</taxon>
        <taxon>Bacillota</taxon>
        <taxon>Clostridia</taxon>
        <taxon>Lachnospirales</taxon>
        <taxon>Lachnospiraceae</taxon>
        <taxon>Diplocloster</taxon>
    </lineage>
</organism>
<sequence>MKCLEPGVLDCSDYYFSTPSGIAKKLFFYGICCGEFSCKVPYHVNRDSYNSYLLIQILDGSLTIKLPGEKRYETAEQGDLIWINCYQHHEYYTKRDVRFRFIHFDGNTSGDFYREILHSCGTILRPADIGPYDEAFRRLVFHYRKEKILTESEISLLLHTLLGLPFQMSGSTADSGQDRQMIQQILDYIKEHYREDLDVKTLAGTVNLSIFYFSRMFKKETGYSPYEYLMHYRLDRAKRLLKNTAMTIREVGFTTGFKSESNFVSCFHKNEGMSPGKFRKLPF</sequence>
<evidence type="ECO:0000313" key="5">
    <source>
        <dbReference type="EMBL" id="MBU9725512.1"/>
    </source>
</evidence>
<dbReference type="PANTHER" id="PTHR43280:SF2">
    <property type="entry name" value="HTH-TYPE TRANSCRIPTIONAL REGULATOR EXSA"/>
    <property type="match status" value="1"/>
</dbReference>
<dbReference type="Proteomes" id="UP001314681">
    <property type="component" value="Unassembled WGS sequence"/>
</dbReference>
<comment type="caution">
    <text evidence="5">The sequence shown here is derived from an EMBL/GenBank/DDBJ whole genome shotgun (WGS) entry which is preliminary data.</text>
</comment>
<dbReference type="InterPro" id="IPR009057">
    <property type="entry name" value="Homeodomain-like_sf"/>
</dbReference>
<dbReference type="RefSeq" id="WP_158350665.1">
    <property type="nucleotide sequence ID" value="NZ_JAHQCX010000003.1"/>
</dbReference>
<keyword evidence="6" id="KW-1185">Reference proteome</keyword>
<name>A0ABS6K4R8_9FIRM</name>
<dbReference type="SMART" id="SM00342">
    <property type="entry name" value="HTH_ARAC"/>
    <property type="match status" value="1"/>
</dbReference>
<keyword evidence="1" id="KW-0805">Transcription regulation</keyword>
<protein>
    <submittedName>
        <fullName evidence="5">AraC family transcriptional regulator</fullName>
    </submittedName>
</protein>
<dbReference type="Gene3D" id="1.10.10.60">
    <property type="entry name" value="Homeodomain-like"/>
    <property type="match status" value="2"/>
</dbReference>
<dbReference type="InterPro" id="IPR003313">
    <property type="entry name" value="AraC-bd"/>
</dbReference>
<feature type="domain" description="HTH araC/xylS-type" evidence="4">
    <location>
        <begin position="183"/>
        <end position="281"/>
    </location>
</feature>
<proteinExistence type="predicted"/>
<evidence type="ECO:0000256" key="1">
    <source>
        <dbReference type="ARBA" id="ARBA00023015"/>
    </source>
</evidence>
<dbReference type="PANTHER" id="PTHR43280">
    <property type="entry name" value="ARAC-FAMILY TRANSCRIPTIONAL REGULATOR"/>
    <property type="match status" value="1"/>
</dbReference>
<keyword evidence="2" id="KW-0238">DNA-binding</keyword>
<gene>
    <name evidence="5" type="ORF">KTH90_05730</name>
</gene>